<protein>
    <submittedName>
        <fullName evidence="3">DNA polymerase I</fullName>
    </submittedName>
</protein>
<dbReference type="Gene3D" id="1.10.150.20">
    <property type="entry name" value="5' to 3' exonuclease, C-terminal subdomain"/>
    <property type="match status" value="1"/>
</dbReference>
<dbReference type="Gene3D" id="3.40.50.1010">
    <property type="entry name" value="5'-nuclease"/>
    <property type="match status" value="1"/>
</dbReference>
<evidence type="ECO:0000256" key="1">
    <source>
        <dbReference type="SAM" id="MobiDB-lite"/>
    </source>
</evidence>
<dbReference type="GO" id="GO:0017108">
    <property type="term" value="F:5'-flap endonuclease activity"/>
    <property type="evidence" value="ECO:0007669"/>
    <property type="project" value="InterPro"/>
</dbReference>
<keyword evidence="4" id="KW-1185">Reference proteome</keyword>
<accession>A0A2P6V5X2</accession>
<dbReference type="PANTHER" id="PTHR42646:SF2">
    <property type="entry name" value="5'-3' EXONUCLEASE FAMILY PROTEIN"/>
    <property type="match status" value="1"/>
</dbReference>
<dbReference type="GO" id="GO:0008409">
    <property type="term" value="F:5'-3' exonuclease activity"/>
    <property type="evidence" value="ECO:0007669"/>
    <property type="project" value="InterPro"/>
</dbReference>
<dbReference type="SUPFAM" id="SSF88723">
    <property type="entry name" value="PIN domain-like"/>
    <property type="match status" value="1"/>
</dbReference>
<dbReference type="InterPro" id="IPR002421">
    <property type="entry name" value="5-3_exonuclease"/>
</dbReference>
<evidence type="ECO:0000259" key="2">
    <source>
        <dbReference type="SMART" id="SM00475"/>
    </source>
</evidence>
<comment type="caution">
    <text evidence="3">The sequence shown here is derived from an EMBL/GenBank/DDBJ whole genome shotgun (WGS) entry which is preliminary data.</text>
</comment>
<dbReference type="EMBL" id="LHPF02000026">
    <property type="protein sequence ID" value="PSC69477.1"/>
    <property type="molecule type" value="Genomic_DNA"/>
</dbReference>
<feature type="compositionally biased region" description="Basic and acidic residues" evidence="1">
    <location>
        <begin position="1"/>
        <end position="10"/>
    </location>
</feature>
<feature type="domain" description="5'-3' exonuclease" evidence="2">
    <location>
        <begin position="18"/>
        <end position="225"/>
    </location>
</feature>
<sequence>MRQEERRRGDGGGSSGGSGSAAAAAGPTAARQAAAPAGDPLRPFKRQVEALGGVFLQAAAGWEADDGLAAAAAAACQRHPAARVMIASGDTDMQQLLSSQVSWLRLHGHPSSATPLGVELVAVAAFQSQHGFPAAAYADWLAFVGKKEASIGSAGVGGKSAAKLLGRYGSLEAVLEAAEEGQLKGWGPAVQQLLSGGGGGGWEQRVAQLRRNRQLFGTCADPAVVDPPGFTQLQAALERLQPAAAAAGTGSRGAASLGTSSGSDSRSSGASSSDDAGAIRPSAELAWRQPMFARRRRQLEQLASAEQLRRVTATPQGLAVDALLAGSGSGSSGSGGSGGAARGDRSTTVLFLVCPCDVPQTSWQKAVAEAANSPPGSDCTPALLPLLHGAMAQHVRLLQRAGYRIQLQLPSGGVTQHGSSDALASPSA</sequence>
<dbReference type="OrthoDB" id="513052at2759"/>
<dbReference type="InterPro" id="IPR038969">
    <property type="entry name" value="FEN"/>
</dbReference>
<dbReference type="AlphaFoldDB" id="A0A2P6V5X2"/>
<dbReference type="SUPFAM" id="SSF47807">
    <property type="entry name" value="5' to 3' exonuclease, C-terminal subdomain"/>
    <property type="match status" value="1"/>
</dbReference>
<feature type="compositionally biased region" description="Low complexity" evidence="1">
    <location>
        <begin position="20"/>
        <end position="38"/>
    </location>
</feature>
<feature type="region of interest" description="Disordered" evidence="1">
    <location>
        <begin position="1"/>
        <end position="40"/>
    </location>
</feature>
<name>A0A2P6V5X2_9CHLO</name>
<reference evidence="3 4" key="1">
    <citation type="journal article" date="2018" name="Plant J.">
        <title>Genome sequences of Chlorella sorokiniana UTEX 1602 and Micractinium conductrix SAG 241.80: implications to maltose excretion by a green alga.</title>
        <authorList>
            <person name="Arriola M.B."/>
            <person name="Velmurugan N."/>
            <person name="Zhang Y."/>
            <person name="Plunkett M.H."/>
            <person name="Hondzo H."/>
            <person name="Barney B.M."/>
        </authorList>
    </citation>
    <scope>NUCLEOTIDE SEQUENCE [LARGE SCALE GENOMIC DNA]</scope>
    <source>
        <strain evidence="3 4">SAG 241.80</strain>
    </source>
</reference>
<dbReference type="InterPro" id="IPR029060">
    <property type="entry name" value="PIN-like_dom_sf"/>
</dbReference>
<dbReference type="GO" id="GO:0003677">
    <property type="term" value="F:DNA binding"/>
    <property type="evidence" value="ECO:0007669"/>
    <property type="project" value="InterPro"/>
</dbReference>
<evidence type="ECO:0000313" key="4">
    <source>
        <dbReference type="Proteomes" id="UP000239649"/>
    </source>
</evidence>
<dbReference type="PANTHER" id="PTHR42646">
    <property type="entry name" value="FLAP ENDONUCLEASE XNI"/>
    <property type="match status" value="1"/>
</dbReference>
<dbReference type="SMART" id="SM00475">
    <property type="entry name" value="53EXOc"/>
    <property type="match status" value="1"/>
</dbReference>
<dbReference type="Proteomes" id="UP000239649">
    <property type="component" value="Unassembled WGS sequence"/>
</dbReference>
<evidence type="ECO:0000313" key="3">
    <source>
        <dbReference type="EMBL" id="PSC69477.1"/>
    </source>
</evidence>
<proteinExistence type="predicted"/>
<gene>
    <name evidence="3" type="ORF">C2E20_7045</name>
</gene>
<organism evidence="3 4">
    <name type="scientific">Micractinium conductrix</name>
    <dbReference type="NCBI Taxonomy" id="554055"/>
    <lineage>
        <taxon>Eukaryota</taxon>
        <taxon>Viridiplantae</taxon>
        <taxon>Chlorophyta</taxon>
        <taxon>core chlorophytes</taxon>
        <taxon>Trebouxiophyceae</taxon>
        <taxon>Chlorellales</taxon>
        <taxon>Chlorellaceae</taxon>
        <taxon>Chlorella clade</taxon>
        <taxon>Micractinium</taxon>
    </lineage>
</organism>
<feature type="region of interest" description="Disordered" evidence="1">
    <location>
        <begin position="247"/>
        <end position="277"/>
    </location>
</feature>
<dbReference type="GO" id="GO:0033567">
    <property type="term" value="P:DNA replication, Okazaki fragment processing"/>
    <property type="evidence" value="ECO:0007669"/>
    <property type="project" value="InterPro"/>
</dbReference>
<dbReference type="InterPro" id="IPR036279">
    <property type="entry name" value="5-3_exonuclease_C_sf"/>
</dbReference>